<dbReference type="EMBL" id="CAJOBH010007357">
    <property type="protein sequence ID" value="CAF4081875.1"/>
    <property type="molecule type" value="Genomic_DNA"/>
</dbReference>
<dbReference type="Proteomes" id="UP000676336">
    <property type="component" value="Unassembled WGS sequence"/>
</dbReference>
<dbReference type="EMBL" id="CAJNRE010002684">
    <property type="protein sequence ID" value="CAF1988190.1"/>
    <property type="molecule type" value="Genomic_DNA"/>
</dbReference>
<dbReference type="AlphaFoldDB" id="A0A816MBB7"/>
<keyword evidence="12" id="KW-1185">Reference proteome</keyword>
<dbReference type="Proteomes" id="UP000663855">
    <property type="component" value="Unassembled WGS sequence"/>
</dbReference>
<evidence type="ECO:0000313" key="5">
    <source>
        <dbReference type="EMBL" id="CAF2206609.1"/>
    </source>
</evidence>
<name>A0A816MBB7_9BILA</name>
<dbReference type="Gene3D" id="3.40.50.1460">
    <property type="match status" value="1"/>
</dbReference>
<sequence>MPWKKHKTRSDNSKERCVALLLGGSIYDETAGGVSIVRYGRRCDDETRRTKKDVVKDNFLWERDFRALTSLFERVGATIFQSVPTALHCSKLDTIESILSFFTFDDIERQQKGMAYGKATTFIIYWCGHGEPHTGNWSFSEDEMMSCTELINLWTLANRGERDALTIISDTCFSGAWIGELKTKKVPNLAYQAACHSDETAWVVDDRNVPRSLLMRKFFLELLEDEEFTEDHIYTWTCPSQHPIFFCDYTDEDDESGYVVVKGGLRFFTVDEHSEMGQNYYDAETNGNIRHGKFLKILKK</sequence>
<proteinExistence type="predicted"/>
<evidence type="ECO:0000313" key="2">
    <source>
        <dbReference type="EMBL" id="CAF1528927.1"/>
    </source>
</evidence>
<evidence type="ECO:0000313" key="3">
    <source>
        <dbReference type="EMBL" id="CAF1988190.1"/>
    </source>
</evidence>
<dbReference type="EMBL" id="CAJNRF010016545">
    <property type="protein sequence ID" value="CAF2206609.1"/>
    <property type="molecule type" value="Genomic_DNA"/>
</dbReference>
<dbReference type="EMBL" id="CAJOBJ010002624">
    <property type="protein sequence ID" value="CAF3933334.1"/>
    <property type="molecule type" value="Genomic_DNA"/>
</dbReference>
<dbReference type="Proteomes" id="UP000663866">
    <property type="component" value="Unassembled WGS sequence"/>
</dbReference>
<gene>
    <name evidence="8" type="ORF">BYL167_LOCUS18119</name>
    <name evidence="2" type="ORF">CJN711_LOCUS28905</name>
    <name evidence="6" type="ORF">GIL414_LOCUS8194</name>
    <name evidence="1" type="ORF">KQP761_LOCUS14601</name>
    <name evidence="3" type="ORF">MBJ925_LOCUS7635</name>
    <name evidence="9" type="ORF">OVN521_LOCUS21298</name>
    <name evidence="7" type="ORF">SMN809_LOCUS13341</name>
    <name evidence="10" type="ORF">UXM345_LOCUS33585</name>
    <name evidence="5" type="ORF">WKI299_LOCUS34784</name>
    <name evidence="4" type="ORF">XDN619_LOCUS29546</name>
</gene>
<reference evidence="3" key="1">
    <citation type="submission" date="2021-02" db="EMBL/GenBank/DDBJ databases">
        <authorList>
            <person name="Nowell W R."/>
        </authorList>
    </citation>
    <scope>NUCLEOTIDE SEQUENCE</scope>
</reference>
<dbReference type="Proteomes" id="UP000663842">
    <property type="component" value="Unassembled WGS sequence"/>
</dbReference>
<evidence type="ECO:0000313" key="7">
    <source>
        <dbReference type="EMBL" id="CAF4026646.1"/>
    </source>
</evidence>
<dbReference type="Proteomes" id="UP000663856">
    <property type="component" value="Unassembled WGS sequence"/>
</dbReference>
<accession>A0A816MBB7</accession>
<dbReference type="OrthoDB" id="10014713at2759"/>
<protein>
    <submittedName>
        <fullName evidence="3">Uncharacterized protein</fullName>
    </submittedName>
</protein>
<dbReference type="EMBL" id="CAJNOV010013645">
    <property type="protein sequence ID" value="CAF1528927.1"/>
    <property type="molecule type" value="Genomic_DNA"/>
</dbReference>
<dbReference type="EMBL" id="CAJNOW010006959">
    <property type="protein sequence ID" value="CAF1500572.1"/>
    <property type="molecule type" value="Genomic_DNA"/>
</dbReference>
<dbReference type="EMBL" id="CAJOBF010011298">
    <property type="protein sequence ID" value="CAF4304175.1"/>
    <property type="molecule type" value="Genomic_DNA"/>
</dbReference>
<evidence type="ECO:0000313" key="8">
    <source>
        <dbReference type="EMBL" id="CAF4081875.1"/>
    </source>
</evidence>
<evidence type="ECO:0000313" key="9">
    <source>
        <dbReference type="EMBL" id="CAF4108662.1"/>
    </source>
</evidence>
<dbReference type="Proteomes" id="UP000681967">
    <property type="component" value="Unassembled WGS sequence"/>
</dbReference>
<dbReference type="Proteomes" id="UP000663887">
    <property type="component" value="Unassembled WGS sequence"/>
</dbReference>
<dbReference type="Proteomes" id="UP000681720">
    <property type="component" value="Unassembled WGS sequence"/>
</dbReference>
<evidence type="ECO:0000313" key="6">
    <source>
        <dbReference type="EMBL" id="CAF3933334.1"/>
    </source>
</evidence>
<dbReference type="Proteomes" id="UP000663834">
    <property type="component" value="Unassembled WGS sequence"/>
</dbReference>
<evidence type="ECO:0000313" key="1">
    <source>
        <dbReference type="EMBL" id="CAF1500572.1"/>
    </source>
</evidence>
<dbReference type="EMBL" id="CAJOBI010005252">
    <property type="protein sequence ID" value="CAF4026646.1"/>
    <property type="molecule type" value="Genomic_DNA"/>
</dbReference>
<evidence type="ECO:0000313" key="12">
    <source>
        <dbReference type="Proteomes" id="UP000663866"/>
    </source>
</evidence>
<evidence type="ECO:0000313" key="11">
    <source>
        <dbReference type="Proteomes" id="UP000663824"/>
    </source>
</evidence>
<dbReference type="EMBL" id="CAJNRG010014426">
    <property type="protein sequence ID" value="CAF2155945.1"/>
    <property type="molecule type" value="Genomic_DNA"/>
</dbReference>
<organism evidence="3 11">
    <name type="scientific">Rotaria magnacalcarata</name>
    <dbReference type="NCBI Taxonomy" id="392030"/>
    <lineage>
        <taxon>Eukaryota</taxon>
        <taxon>Metazoa</taxon>
        <taxon>Spiralia</taxon>
        <taxon>Gnathifera</taxon>
        <taxon>Rotifera</taxon>
        <taxon>Eurotatoria</taxon>
        <taxon>Bdelloidea</taxon>
        <taxon>Philodinida</taxon>
        <taxon>Philodinidae</taxon>
        <taxon>Rotaria</taxon>
    </lineage>
</organism>
<evidence type="ECO:0000313" key="4">
    <source>
        <dbReference type="EMBL" id="CAF2155945.1"/>
    </source>
</evidence>
<evidence type="ECO:0000313" key="10">
    <source>
        <dbReference type="EMBL" id="CAF4304175.1"/>
    </source>
</evidence>
<dbReference type="Proteomes" id="UP000663824">
    <property type="component" value="Unassembled WGS sequence"/>
</dbReference>
<dbReference type="EMBL" id="CAJOBG010004397">
    <property type="protein sequence ID" value="CAF4108662.1"/>
    <property type="molecule type" value="Genomic_DNA"/>
</dbReference>
<comment type="caution">
    <text evidence="3">The sequence shown here is derived from an EMBL/GenBank/DDBJ whole genome shotgun (WGS) entry which is preliminary data.</text>
</comment>